<reference evidence="1" key="1">
    <citation type="submission" date="2020-08" db="EMBL/GenBank/DDBJ databases">
        <title>Spodoptera exigua strain:BAW_Kor-Di-RS1 Genome sequencing and assembly.</title>
        <authorList>
            <person name="Kim J."/>
            <person name="Nam H.Y."/>
            <person name="Kwon M."/>
            <person name="Choi J.H."/>
            <person name="Cho S.R."/>
            <person name="Kim G.-H."/>
        </authorList>
    </citation>
    <scope>NUCLEOTIDE SEQUENCE</scope>
    <source>
        <strain evidence="1">BAW_Kor-Di-RS1</strain>
        <tissue evidence="1">Whole-body</tissue>
    </source>
</reference>
<protein>
    <submittedName>
        <fullName evidence="1">Uncharacterized protein</fullName>
    </submittedName>
</protein>
<name>A0A835GKQ8_SPOEX</name>
<evidence type="ECO:0000313" key="1">
    <source>
        <dbReference type="EMBL" id="KAF9417182.1"/>
    </source>
</evidence>
<proteinExistence type="predicted"/>
<dbReference type="EMBL" id="JACKWZ010000076">
    <property type="protein sequence ID" value="KAF9417182.1"/>
    <property type="molecule type" value="Genomic_DNA"/>
</dbReference>
<organism evidence="1 2">
    <name type="scientific">Spodoptera exigua</name>
    <name type="common">Beet armyworm</name>
    <name type="synonym">Noctua fulgens</name>
    <dbReference type="NCBI Taxonomy" id="7107"/>
    <lineage>
        <taxon>Eukaryota</taxon>
        <taxon>Metazoa</taxon>
        <taxon>Ecdysozoa</taxon>
        <taxon>Arthropoda</taxon>
        <taxon>Hexapoda</taxon>
        <taxon>Insecta</taxon>
        <taxon>Pterygota</taxon>
        <taxon>Neoptera</taxon>
        <taxon>Endopterygota</taxon>
        <taxon>Lepidoptera</taxon>
        <taxon>Glossata</taxon>
        <taxon>Ditrysia</taxon>
        <taxon>Noctuoidea</taxon>
        <taxon>Noctuidae</taxon>
        <taxon>Amphipyrinae</taxon>
        <taxon>Spodoptera</taxon>
    </lineage>
</organism>
<comment type="caution">
    <text evidence="1">The sequence shown here is derived from an EMBL/GenBank/DDBJ whole genome shotgun (WGS) entry which is preliminary data.</text>
</comment>
<evidence type="ECO:0000313" key="2">
    <source>
        <dbReference type="Proteomes" id="UP000648187"/>
    </source>
</evidence>
<dbReference type="Proteomes" id="UP000648187">
    <property type="component" value="Unassembled WGS sequence"/>
</dbReference>
<gene>
    <name evidence="1" type="ORF">HW555_005693</name>
</gene>
<dbReference type="AlphaFoldDB" id="A0A835GKQ8"/>
<accession>A0A835GKQ8</accession>
<sequence length="153" mass="17235">MYFEYSSQASETVRVQNHSSKIGRDYAPLAQKRSKKGSLAFALKRQRHGVISFLRKKYGAVYLICVQFSIADNEAVWVCLSSLREAETSESVLAKFGSSNIGRTCTEDTRNADKWVVSIPRRTAVTHSILIPAIQQLPLERYVYINVRCVTSA</sequence>
<keyword evidence="2" id="KW-1185">Reference proteome</keyword>